<dbReference type="Pfam" id="PF02643">
    <property type="entry name" value="DUF192"/>
    <property type="match status" value="1"/>
</dbReference>
<protein>
    <recommendedName>
        <fullName evidence="3">DUF192 domain-containing protein</fullName>
    </recommendedName>
</protein>
<accession>A0A554JDI1</accession>
<sequence length="162" mass="18204">MKKNRKNSWLIVSLGLLALFAYSDLHQFLARSRAESALKAFESLDKQSVELGNCQFELRVARSLAEQAQGLGDLAFLSADQGMSFPLAEAKIPIFWMKKMRFSLDILWLSQNKVIAIEPNVPVDGGRRRYSPPQPIDLVIEIAANRAKECQIKPDSPLLYPS</sequence>
<name>A0A554JDI1_9BACT</name>
<dbReference type="PANTHER" id="PTHR37953">
    <property type="entry name" value="UPF0127 PROTEIN MJ1496"/>
    <property type="match status" value="1"/>
</dbReference>
<proteinExistence type="predicted"/>
<dbReference type="AlphaFoldDB" id="A0A554JDI1"/>
<dbReference type="EMBL" id="VMFD01000006">
    <property type="protein sequence ID" value="TSC66447.1"/>
    <property type="molecule type" value="Genomic_DNA"/>
</dbReference>
<comment type="caution">
    <text evidence="1">The sequence shown here is derived from an EMBL/GenBank/DDBJ whole genome shotgun (WGS) entry which is preliminary data.</text>
</comment>
<dbReference type="Gene3D" id="2.60.120.1140">
    <property type="entry name" value="Protein of unknown function DUF192"/>
    <property type="match status" value="1"/>
</dbReference>
<gene>
    <name evidence="1" type="ORF">CEO22_89</name>
</gene>
<dbReference type="PANTHER" id="PTHR37953:SF1">
    <property type="entry name" value="UPF0127 PROTEIN MJ1496"/>
    <property type="match status" value="1"/>
</dbReference>
<reference evidence="1 2" key="1">
    <citation type="submission" date="2017-08" db="EMBL/GenBank/DDBJ databases">
        <title>Mechanisms for carbon and nitrogen cycling indicate functional differentiation within the Candidate Phyla Radiation.</title>
        <authorList>
            <person name="Danczak R.E."/>
            <person name="Johnston M.D."/>
            <person name="Kenah C."/>
            <person name="Slattery M."/>
            <person name="Wrighton K.C."/>
            <person name="Wilkins M.J."/>
        </authorList>
    </citation>
    <scope>NUCLEOTIDE SEQUENCE [LARGE SCALE GENOMIC DNA]</scope>
    <source>
        <strain evidence="1">Gr01-1014_85</strain>
    </source>
</reference>
<evidence type="ECO:0000313" key="1">
    <source>
        <dbReference type="EMBL" id="TSC66447.1"/>
    </source>
</evidence>
<organism evidence="1 2">
    <name type="scientific">Candidatus Berkelbacteria bacterium Gr01-1014_85</name>
    <dbReference type="NCBI Taxonomy" id="2017150"/>
    <lineage>
        <taxon>Bacteria</taxon>
        <taxon>Candidatus Berkelbacteria</taxon>
    </lineage>
</organism>
<evidence type="ECO:0000313" key="2">
    <source>
        <dbReference type="Proteomes" id="UP000316253"/>
    </source>
</evidence>
<dbReference type="InterPro" id="IPR003795">
    <property type="entry name" value="DUF192"/>
</dbReference>
<dbReference type="InterPro" id="IPR038695">
    <property type="entry name" value="Saro_0823-like_sf"/>
</dbReference>
<dbReference type="Proteomes" id="UP000316253">
    <property type="component" value="Unassembled WGS sequence"/>
</dbReference>
<evidence type="ECO:0008006" key="3">
    <source>
        <dbReference type="Google" id="ProtNLM"/>
    </source>
</evidence>